<comment type="caution">
    <text evidence="2">The sequence shown here is derived from an EMBL/GenBank/DDBJ whole genome shotgun (WGS) entry which is preliminary data.</text>
</comment>
<evidence type="ECO:0000313" key="2">
    <source>
        <dbReference type="EMBL" id="PKW16250.1"/>
    </source>
</evidence>
<proteinExistence type="predicted"/>
<accession>A0A2N3Y035</accession>
<evidence type="ECO:0000256" key="1">
    <source>
        <dbReference type="SAM" id="MobiDB-lite"/>
    </source>
</evidence>
<organism evidence="2 3">
    <name type="scientific">Saccharopolyspora spinosa</name>
    <dbReference type="NCBI Taxonomy" id="60894"/>
    <lineage>
        <taxon>Bacteria</taxon>
        <taxon>Bacillati</taxon>
        <taxon>Actinomycetota</taxon>
        <taxon>Actinomycetes</taxon>
        <taxon>Pseudonocardiales</taxon>
        <taxon>Pseudonocardiaceae</taxon>
        <taxon>Saccharopolyspora</taxon>
    </lineage>
</organism>
<dbReference type="Proteomes" id="UP000233786">
    <property type="component" value="Unassembled WGS sequence"/>
</dbReference>
<protein>
    <submittedName>
        <fullName evidence="2">Uncharacterized protein</fullName>
    </submittedName>
</protein>
<sequence length="86" mass="8574">MVLGELGEWTGAGQGEQDAGSADVDLDGWLDRALREFDEGTADAVEGAVDAGVMVGGSCLRGVTTALTAFLRQDAGEGAADAGESG</sequence>
<keyword evidence="3" id="KW-1185">Reference proteome</keyword>
<dbReference type="RefSeq" id="WP_143539580.1">
    <property type="nucleotide sequence ID" value="NZ_CP061007.1"/>
</dbReference>
<dbReference type="STRING" id="994479.GCA_000194155_05469"/>
<evidence type="ECO:0000313" key="3">
    <source>
        <dbReference type="Proteomes" id="UP000233786"/>
    </source>
</evidence>
<gene>
    <name evidence="2" type="ORF">A8926_4062</name>
</gene>
<reference evidence="2" key="1">
    <citation type="submission" date="2017-12" db="EMBL/GenBank/DDBJ databases">
        <title>Sequencing the genomes of 1000 Actinobacteria strains.</title>
        <authorList>
            <person name="Klenk H.-P."/>
        </authorList>
    </citation>
    <scope>NUCLEOTIDE SEQUENCE [LARGE SCALE GENOMIC DNA]</scope>
    <source>
        <strain evidence="2">DSM 44228</strain>
    </source>
</reference>
<name>A0A2N3Y035_SACSN</name>
<dbReference type="EMBL" id="PJNB01000001">
    <property type="protein sequence ID" value="PKW16250.1"/>
    <property type="molecule type" value="Genomic_DNA"/>
</dbReference>
<feature type="region of interest" description="Disordered" evidence="1">
    <location>
        <begin position="1"/>
        <end position="22"/>
    </location>
</feature>
<dbReference type="AlphaFoldDB" id="A0A2N3Y035"/>